<dbReference type="RefSeq" id="WP_048378615.1">
    <property type="nucleotide sequence ID" value="NZ_CAXAOF010000003.1"/>
</dbReference>
<organism evidence="2 4">
    <name type="scientific">Pseudomonas taetrolens</name>
    <dbReference type="NCBI Taxonomy" id="47884"/>
    <lineage>
        <taxon>Bacteria</taxon>
        <taxon>Pseudomonadati</taxon>
        <taxon>Pseudomonadota</taxon>
        <taxon>Gammaproteobacteria</taxon>
        <taxon>Pseudomonadales</taxon>
        <taxon>Pseudomonadaceae</taxon>
        <taxon>Pseudomonas</taxon>
    </lineage>
</organism>
<feature type="compositionally biased region" description="Basic and acidic residues" evidence="1">
    <location>
        <begin position="44"/>
        <end position="64"/>
    </location>
</feature>
<protein>
    <submittedName>
        <fullName evidence="2">Ribosomal subunit interface protein</fullName>
    </submittedName>
    <submittedName>
        <fullName evidence="3">Sigma 54 modulation protein / S30EA ribosomal protein</fullName>
    </submittedName>
</protein>
<comment type="caution">
    <text evidence="2">The sequence shown here is derived from an EMBL/GenBank/DDBJ whole genome shotgun (WGS) entry which is preliminary data.</text>
</comment>
<gene>
    <name evidence="3" type="ORF">SAMN04490203_3754</name>
    <name evidence="2" type="ORF">TU78_04520</name>
</gene>
<dbReference type="Proteomes" id="UP000036395">
    <property type="component" value="Unassembled WGS sequence"/>
</dbReference>
<dbReference type="Proteomes" id="UP000183155">
    <property type="component" value="Unassembled WGS sequence"/>
</dbReference>
<dbReference type="SUPFAM" id="SSF69754">
    <property type="entry name" value="Ribosome binding protein Y (YfiA homologue)"/>
    <property type="match status" value="1"/>
</dbReference>
<evidence type="ECO:0000313" key="4">
    <source>
        <dbReference type="Proteomes" id="UP000036395"/>
    </source>
</evidence>
<reference evidence="3 5" key="2">
    <citation type="submission" date="2016-10" db="EMBL/GenBank/DDBJ databases">
        <authorList>
            <person name="Varghese N."/>
            <person name="Submissions S."/>
        </authorList>
    </citation>
    <scope>NUCLEOTIDE SEQUENCE [LARGE SCALE GENOMIC DNA]</scope>
    <source>
        <strain evidence="3 5">BS3652</strain>
    </source>
</reference>
<dbReference type="AlphaFoldDB" id="A0A0J6GMF4"/>
<dbReference type="InterPro" id="IPR003489">
    <property type="entry name" value="RHF/RaiA"/>
</dbReference>
<name>A0A0J6GMF4_PSETA</name>
<feature type="region of interest" description="Disordered" evidence="1">
    <location>
        <begin position="44"/>
        <end position="77"/>
    </location>
</feature>
<evidence type="ECO:0000313" key="2">
    <source>
        <dbReference type="EMBL" id="KMM85891.1"/>
    </source>
</evidence>
<dbReference type="Gene3D" id="3.30.160.100">
    <property type="entry name" value="Ribosome hibernation promotion factor-like"/>
    <property type="match status" value="1"/>
</dbReference>
<evidence type="ECO:0000256" key="1">
    <source>
        <dbReference type="SAM" id="MobiDB-lite"/>
    </source>
</evidence>
<dbReference type="InterPro" id="IPR036567">
    <property type="entry name" value="RHF-like"/>
</dbReference>
<keyword evidence="5" id="KW-1185">Reference proteome</keyword>
<sequence length="142" mass="15979">MQINVFSDKHIDSDERLQGWVKATVEVTLERHLEDLTRVEVHLSDENGGKSGPKDKRCKMEARPKGHQPISVSHDADSLTQAVEGATTKLEHALEHLFGKLRGKRSVTLAPEGFEEHEAKQSADALLEEEFLEKEKELELNS</sequence>
<accession>A0A0J6GMF4</accession>
<keyword evidence="3" id="KW-0689">Ribosomal protein</keyword>
<dbReference type="PATRIC" id="fig|47884.3.peg.1302"/>
<evidence type="ECO:0000313" key="3">
    <source>
        <dbReference type="EMBL" id="SED07342.1"/>
    </source>
</evidence>
<dbReference type="GO" id="GO:0005840">
    <property type="term" value="C:ribosome"/>
    <property type="evidence" value="ECO:0007669"/>
    <property type="project" value="UniProtKB-KW"/>
</dbReference>
<keyword evidence="3" id="KW-0687">Ribonucleoprotein</keyword>
<dbReference type="EMBL" id="FNRS01000001">
    <property type="protein sequence ID" value="SED07342.1"/>
    <property type="molecule type" value="Genomic_DNA"/>
</dbReference>
<dbReference type="EMBL" id="JYLA01000002">
    <property type="protein sequence ID" value="KMM85891.1"/>
    <property type="molecule type" value="Genomic_DNA"/>
</dbReference>
<dbReference type="Pfam" id="PF02482">
    <property type="entry name" value="Ribosomal_S30AE"/>
    <property type="match status" value="1"/>
</dbReference>
<reference evidence="2 4" key="1">
    <citation type="submission" date="2015-02" db="EMBL/GenBank/DDBJ databases">
        <title>Pseudomonas helleri sp. nov. and Pseudomonas weihenstephanensis sp. nov., isolated from raw cows milk.</title>
        <authorList>
            <person name="von Neubeck M."/>
            <person name="Huptas C."/>
            <person name="Wenning M."/>
            <person name="Scherer S."/>
        </authorList>
    </citation>
    <scope>NUCLEOTIDE SEQUENCE [LARGE SCALE GENOMIC DNA]</scope>
    <source>
        <strain evidence="2 4">DSM 21104</strain>
    </source>
</reference>
<dbReference type="OrthoDB" id="121633at2"/>
<dbReference type="STRING" id="47884.SAMN04490203_3754"/>
<evidence type="ECO:0000313" key="5">
    <source>
        <dbReference type="Proteomes" id="UP000183155"/>
    </source>
</evidence>
<proteinExistence type="predicted"/>